<dbReference type="GO" id="GO:0033615">
    <property type="term" value="P:mitochondrial proton-transporting ATP synthase complex assembly"/>
    <property type="evidence" value="ECO:0007669"/>
    <property type="project" value="TreeGrafter"/>
</dbReference>
<feature type="compositionally biased region" description="Polar residues" evidence="1">
    <location>
        <begin position="60"/>
        <end position="72"/>
    </location>
</feature>
<protein>
    <submittedName>
        <fullName evidence="2">Uncharacterized protein</fullName>
    </submittedName>
</protein>
<evidence type="ECO:0000313" key="3">
    <source>
        <dbReference type="Proteomes" id="UP000245771"/>
    </source>
</evidence>
<gene>
    <name evidence="2" type="ORF">FA14DRAFT_166907</name>
</gene>
<feature type="region of interest" description="Disordered" evidence="1">
    <location>
        <begin position="28"/>
        <end position="75"/>
    </location>
</feature>
<reference evidence="2 3" key="1">
    <citation type="journal article" date="2018" name="Mol. Biol. Evol.">
        <title>Broad Genomic Sampling Reveals a Smut Pathogenic Ancestry of the Fungal Clade Ustilaginomycotina.</title>
        <authorList>
            <person name="Kijpornyongpan T."/>
            <person name="Mondo S.J."/>
            <person name="Barry K."/>
            <person name="Sandor L."/>
            <person name="Lee J."/>
            <person name="Lipzen A."/>
            <person name="Pangilinan J."/>
            <person name="LaButti K."/>
            <person name="Hainaut M."/>
            <person name="Henrissat B."/>
            <person name="Grigoriev I.V."/>
            <person name="Spatafora J.W."/>
            <person name="Aime M.C."/>
        </authorList>
    </citation>
    <scope>NUCLEOTIDE SEQUENCE [LARGE SCALE GENOMIC DNA]</scope>
    <source>
        <strain evidence="2 3">MCA 3882</strain>
    </source>
</reference>
<dbReference type="STRING" id="1280837.A0A316VLM6"/>
<dbReference type="InterPro" id="IPR007849">
    <property type="entry name" value="ATP10"/>
</dbReference>
<dbReference type="AlphaFoldDB" id="A0A316VLM6"/>
<dbReference type="PANTHER" id="PTHR28106:SF1">
    <property type="entry name" value="MITOCHONDRIAL ATPASE COMPLEX SUBUNIT ATP10"/>
    <property type="match status" value="1"/>
</dbReference>
<keyword evidence="3" id="KW-1185">Reference proteome</keyword>
<accession>A0A316VLM6</accession>
<organism evidence="2 3">
    <name type="scientific">Meira miltonrushii</name>
    <dbReference type="NCBI Taxonomy" id="1280837"/>
    <lineage>
        <taxon>Eukaryota</taxon>
        <taxon>Fungi</taxon>
        <taxon>Dikarya</taxon>
        <taxon>Basidiomycota</taxon>
        <taxon>Ustilaginomycotina</taxon>
        <taxon>Exobasidiomycetes</taxon>
        <taxon>Exobasidiales</taxon>
        <taxon>Brachybasidiaceae</taxon>
        <taxon>Meira</taxon>
    </lineage>
</organism>
<name>A0A316VLM6_9BASI</name>
<dbReference type="EMBL" id="KZ819602">
    <property type="protein sequence ID" value="PWN37978.1"/>
    <property type="molecule type" value="Genomic_DNA"/>
</dbReference>
<evidence type="ECO:0000313" key="2">
    <source>
        <dbReference type="EMBL" id="PWN37978.1"/>
    </source>
</evidence>
<dbReference type="Proteomes" id="UP000245771">
    <property type="component" value="Unassembled WGS sequence"/>
</dbReference>
<dbReference type="GO" id="GO:0005743">
    <property type="term" value="C:mitochondrial inner membrane"/>
    <property type="evidence" value="ECO:0007669"/>
    <property type="project" value="TreeGrafter"/>
</dbReference>
<dbReference type="FunCoup" id="A0A316VLM6">
    <property type="interactions" value="34"/>
</dbReference>
<dbReference type="PANTHER" id="PTHR28106">
    <property type="entry name" value="MITOCHONDRIAL ATPASE COMPLEX SUBUNIT ATP10"/>
    <property type="match status" value="1"/>
</dbReference>
<dbReference type="GeneID" id="37021835"/>
<proteinExistence type="predicted"/>
<evidence type="ECO:0000256" key="1">
    <source>
        <dbReference type="SAM" id="MobiDB-lite"/>
    </source>
</evidence>
<sequence>MHRSSHVFNSLRQSVRTLEWQSQRSACAVAGPSRTANLATIPEGTATSKTEPPKPAREPLTSSYAPQSSSEFAEQGQKPLPFLSAPLGVSKQPSSKKLTWTEKRERQFDNDLRLERRKAIVKEATRGYFHDVHAMRSHGGKTWIAPSTLIRQDRALYFPAISGTCLSETKAKRNTADFLPGKVSIVAILTSQVSEAHVKSFYEQAHSMYRDDPNYQLVQINLQENVLKAALVSLFQSSLRKQVPEALQSTYLFTTQDLTVEKEAIALHNKHVGYVYLVGSDGKIRWAGGGYAEHREQQGLVACTGVLLSRMAEGKA</sequence>
<dbReference type="RefSeq" id="XP_025358280.1">
    <property type="nucleotide sequence ID" value="XM_025500054.1"/>
</dbReference>
<dbReference type="OrthoDB" id="17089at2759"/>
<dbReference type="InParanoid" id="A0A316VLM6"/>
<dbReference type="Pfam" id="PF05176">
    <property type="entry name" value="ATP-synt_10"/>
    <property type="match status" value="1"/>
</dbReference>